<dbReference type="EMBL" id="JASCZI010272728">
    <property type="protein sequence ID" value="MED6223311.1"/>
    <property type="molecule type" value="Genomic_DNA"/>
</dbReference>
<gene>
    <name evidence="1" type="ORF">PIB30_072744</name>
</gene>
<comment type="caution">
    <text evidence="1">The sequence shown here is derived from an EMBL/GenBank/DDBJ whole genome shotgun (WGS) entry which is preliminary data.</text>
</comment>
<keyword evidence="2" id="KW-1185">Reference proteome</keyword>
<evidence type="ECO:0000313" key="1">
    <source>
        <dbReference type="EMBL" id="MED6223311.1"/>
    </source>
</evidence>
<dbReference type="Proteomes" id="UP001341840">
    <property type="component" value="Unassembled WGS sequence"/>
</dbReference>
<reference evidence="1 2" key="1">
    <citation type="journal article" date="2023" name="Plants (Basel)">
        <title>Bridging the Gap: Combining Genomics and Transcriptomics Approaches to Understand Stylosanthes scabra, an Orphan Legume from the Brazilian Caatinga.</title>
        <authorList>
            <person name="Ferreira-Neto J.R.C."/>
            <person name="da Silva M.D."/>
            <person name="Binneck E."/>
            <person name="de Melo N.F."/>
            <person name="da Silva R.H."/>
            <person name="de Melo A.L.T.M."/>
            <person name="Pandolfi V."/>
            <person name="Bustamante F.O."/>
            <person name="Brasileiro-Vidal A.C."/>
            <person name="Benko-Iseppon A.M."/>
        </authorList>
    </citation>
    <scope>NUCLEOTIDE SEQUENCE [LARGE SCALE GENOMIC DNA]</scope>
    <source>
        <tissue evidence="1">Leaves</tissue>
    </source>
</reference>
<name>A0ABU6ZMU6_9FABA</name>
<protein>
    <submittedName>
        <fullName evidence="1">Uncharacterized protein</fullName>
    </submittedName>
</protein>
<proteinExistence type="predicted"/>
<sequence>MKPTSSIALPWPLTLFDLPSPIPLSLSSTAAVALSPAGTVLPLPSPLPPLVRVCGWYNLNNCNLVGKIITDKDFSFSAIRAGLMGMSGNANAVAIIEVGRNTMLLSFNDHEKGQYILNGVPRVLEDTF</sequence>
<organism evidence="1 2">
    <name type="scientific">Stylosanthes scabra</name>
    <dbReference type="NCBI Taxonomy" id="79078"/>
    <lineage>
        <taxon>Eukaryota</taxon>
        <taxon>Viridiplantae</taxon>
        <taxon>Streptophyta</taxon>
        <taxon>Embryophyta</taxon>
        <taxon>Tracheophyta</taxon>
        <taxon>Spermatophyta</taxon>
        <taxon>Magnoliopsida</taxon>
        <taxon>eudicotyledons</taxon>
        <taxon>Gunneridae</taxon>
        <taxon>Pentapetalae</taxon>
        <taxon>rosids</taxon>
        <taxon>fabids</taxon>
        <taxon>Fabales</taxon>
        <taxon>Fabaceae</taxon>
        <taxon>Papilionoideae</taxon>
        <taxon>50 kb inversion clade</taxon>
        <taxon>dalbergioids sensu lato</taxon>
        <taxon>Dalbergieae</taxon>
        <taxon>Pterocarpus clade</taxon>
        <taxon>Stylosanthes</taxon>
    </lineage>
</organism>
<evidence type="ECO:0000313" key="2">
    <source>
        <dbReference type="Proteomes" id="UP001341840"/>
    </source>
</evidence>
<accession>A0ABU6ZMU6</accession>